<dbReference type="AlphaFoldDB" id="A0A1H4GA98"/>
<feature type="domain" description="Putative carbohydrate metabolism" evidence="1">
    <location>
        <begin position="128"/>
        <end position="373"/>
    </location>
</feature>
<proteinExistence type="predicted"/>
<dbReference type="InterPro" id="IPR038653">
    <property type="entry name" value="Put_CMD_sf"/>
</dbReference>
<dbReference type="PROSITE" id="PS51257">
    <property type="entry name" value="PROKAR_LIPOPROTEIN"/>
    <property type="match status" value="1"/>
</dbReference>
<dbReference type="Gene3D" id="2.60.40.2340">
    <property type="match status" value="1"/>
</dbReference>
<evidence type="ECO:0000313" key="3">
    <source>
        <dbReference type="Proteomes" id="UP000183040"/>
    </source>
</evidence>
<name>A0A1H4GA98_9BACE</name>
<accession>A0A1H4GA98</accession>
<dbReference type="Gene3D" id="2.60.120.890">
    <property type="entry name" value="BT2081, beta-jelly-roll domain"/>
    <property type="match status" value="1"/>
</dbReference>
<protein>
    <submittedName>
        <fullName evidence="2">Putative carbohydrate metabolism domain-containing protein</fullName>
    </submittedName>
</protein>
<dbReference type="EMBL" id="FNRP01000027">
    <property type="protein sequence ID" value="SEB06556.1"/>
    <property type="molecule type" value="Genomic_DNA"/>
</dbReference>
<dbReference type="Pfam" id="PF13201">
    <property type="entry name" value="PCMD"/>
    <property type="match status" value="1"/>
</dbReference>
<dbReference type="Proteomes" id="UP000183040">
    <property type="component" value="Unassembled WGS sequence"/>
</dbReference>
<evidence type="ECO:0000259" key="1">
    <source>
        <dbReference type="Pfam" id="PF13201"/>
    </source>
</evidence>
<dbReference type="InterPro" id="IPR025112">
    <property type="entry name" value="PCMD"/>
</dbReference>
<sequence length="376" mass="41894">MKIKTLIAYFIFTCAISSCIQDEALNSEAAIDVCSGDDVQLANIDADSKVINVYVNKGADLSKQKLKFTLPQGATIKVNTPIAGDTESTYDFSEEPHSRKFTVTSEDGQWQPVYTVNVILTELPTLFSFEELLTTSSEYDTFYEFTPATSQEISKVLQWSSGNPGFKLTGMANSRIDYPTVQVTNGFKGKAVKLETRNTGDFGAMVKMYIAAGNLFIGTFEVENALTNPRKATNFGFQFYKHPIALKGHYKFKAGEVYSVEGQPQTGKRDKCDIYAVMYEAENNSIMLNGDDVFNSDKLVLLARIKPEDIIESEDEWNEFTIYFESVKGREIDDTKLQNGKYKLGIVLSSSVDGAYFRGAVGSTLYVDELELICKE</sequence>
<gene>
    <name evidence="2" type="ORF">SAMN04487924_12732</name>
</gene>
<dbReference type="RefSeq" id="WP_074707833.1">
    <property type="nucleotide sequence ID" value="NZ_FNRP01000027.1"/>
</dbReference>
<evidence type="ECO:0000313" key="2">
    <source>
        <dbReference type="EMBL" id="SEB06556.1"/>
    </source>
</evidence>
<reference evidence="2 3" key="1">
    <citation type="submission" date="2016-10" db="EMBL/GenBank/DDBJ databases">
        <authorList>
            <person name="de Groot N.N."/>
        </authorList>
    </citation>
    <scope>NUCLEOTIDE SEQUENCE [LARGE SCALE GENOMIC DNA]</scope>
    <source>
        <strain evidence="2 3">NLAE-zl-G339</strain>
    </source>
</reference>
<organism evidence="2 3">
    <name type="scientific">Bacteroides xylanisolvens</name>
    <dbReference type="NCBI Taxonomy" id="371601"/>
    <lineage>
        <taxon>Bacteria</taxon>
        <taxon>Pseudomonadati</taxon>
        <taxon>Bacteroidota</taxon>
        <taxon>Bacteroidia</taxon>
        <taxon>Bacteroidales</taxon>
        <taxon>Bacteroidaceae</taxon>
        <taxon>Bacteroides</taxon>
    </lineage>
</organism>